<dbReference type="OrthoDB" id="3258691at2"/>
<dbReference type="SUPFAM" id="SSF56645">
    <property type="entry name" value="Acyl-CoA dehydrogenase NM domain-like"/>
    <property type="match status" value="1"/>
</dbReference>
<dbReference type="AlphaFoldDB" id="A0A2I1PCQ9"/>
<sequence>MTTLAARTHTGVDASPEDAHTALLEAAAEHAAAVDRGERPAFTTLAEHGGTALTLGRGDTATAGDLREQVAVLRATGARCLSTAFSLWGHRMGVEYLDAAGAPLPEGVETGAVPLSSAMAPLFKSAAGLGEVSVVGTPLPDGGLRLEGRMPWASNLLPDGEVLLPVRLEEGGAAAGGSEATAGPALAVVRVATDDPRLSVRLLSGLTALEATASGSLALDGVQVGPERVLTRDAAALRERVTTPFLAFQSAFCLGLCEASLAASAEFLAGPESAVFADDHAALSRELEELTTRLEAVAAAPAEASRRELVRLRLAAAHLTGSTTTLERRVAGGRGFALRSATSRRVREAEFLPVQSPTEGHLRVLLGRLEQAG</sequence>
<keyword evidence="2" id="KW-1185">Reference proteome</keyword>
<protein>
    <submittedName>
        <fullName evidence="1">Acyl-CoA dehydrogenase</fullName>
    </submittedName>
</protein>
<dbReference type="InterPro" id="IPR009100">
    <property type="entry name" value="AcylCoA_DH/oxidase_NM_dom_sf"/>
</dbReference>
<name>A0A2I1PCQ9_9MICO</name>
<evidence type="ECO:0000313" key="1">
    <source>
        <dbReference type="EMBL" id="PKZ42390.1"/>
    </source>
</evidence>
<organism evidence="1 2">
    <name type="scientific">Kytococcus schroeteri</name>
    <dbReference type="NCBI Taxonomy" id="138300"/>
    <lineage>
        <taxon>Bacteria</taxon>
        <taxon>Bacillati</taxon>
        <taxon>Actinomycetota</taxon>
        <taxon>Actinomycetes</taxon>
        <taxon>Micrococcales</taxon>
        <taxon>Kytococcaceae</taxon>
        <taxon>Kytococcus</taxon>
    </lineage>
</organism>
<reference evidence="1 2" key="1">
    <citation type="submission" date="2017-12" db="EMBL/GenBank/DDBJ databases">
        <title>Phylogenetic diversity of female urinary microbiome.</title>
        <authorList>
            <person name="Thomas-White K."/>
            <person name="Wolfe A.J."/>
        </authorList>
    </citation>
    <scope>NUCLEOTIDE SEQUENCE [LARGE SCALE GENOMIC DNA]</scope>
    <source>
        <strain evidence="1 2">UMB1298</strain>
    </source>
</reference>
<dbReference type="EMBL" id="PKIZ01000003">
    <property type="protein sequence ID" value="PKZ42390.1"/>
    <property type="molecule type" value="Genomic_DNA"/>
</dbReference>
<gene>
    <name evidence="1" type="ORF">CYJ76_02190</name>
</gene>
<proteinExistence type="predicted"/>
<evidence type="ECO:0000313" key="2">
    <source>
        <dbReference type="Proteomes" id="UP000234206"/>
    </source>
</evidence>
<accession>A0A2I1PCQ9</accession>
<dbReference type="Proteomes" id="UP000234206">
    <property type="component" value="Unassembled WGS sequence"/>
</dbReference>
<dbReference type="GO" id="GO:0016627">
    <property type="term" value="F:oxidoreductase activity, acting on the CH-CH group of donors"/>
    <property type="evidence" value="ECO:0007669"/>
    <property type="project" value="InterPro"/>
</dbReference>
<comment type="caution">
    <text evidence="1">The sequence shown here is derived from an EMBL/GenBank/DDBJ whole genome shotgun (WGS) entry which is preliminary data.</text>
</comment>
<dbReference type="RefSeq" id="WP_101849125.1">
    <property type="nucleotide sequence ID" value="NZ_JBHLVH010000002.1"/>
</dbReference>